<gene>
    <name evidence="3" type="ORF">ACFQU0_08520</name>
</gene>
<sequence length="66" mass="6998">MPQIELLKIHTHAGVEHGAGAVIDVDGSTANWLIEHGVGQAATAAEPRRSRHNEATPVSPLTSHKE</sequence>
<evidence type="ECO:0000313" key="4">
    <source>
        <dbReference type="Proteomes" id="UP001596457"/>
    </source>
</evidence>
<organism evidence="3 4">
    <name type="scientific">Hydrogenophaga defluvii</name>
    <dbReference type="NCBI Taxonomy" id="249410"/>
    <lineage>
        <taxon>Bacteria</taxon>
        <taxon>Pseudomonadati</taxon>
        <taxon>Pseudomonadota</taxon>
        <taxon>Betaproteobacteria</taxon>
        <taxon>Burkholderiales</taxon>
        <taxon>Comamonadaceae</taxon>
        <taxon>Hydrogenophaga</taxon>
    </lineage>
</organism>
<name>A0ABW2SAZ2_9BURK</name>
<dbReference type="EMBL" id="JBHTBZ010000017">
    <property type="protein sequence ID" value="MFC7460470.1"/>
    <property type="molecule type" value="Genomic_DNA"/>
</dbReference>
<reference evidence="4" key="1">
    <citation type="journal article" date="2019" name="Int. J. Syst. Evol. Microbiol.">
        <title>The Global Catalogue of Microorganisms (GCM) 10K type strain sequencing project: providing services to taxonomists for standard genome sequencing and annotation.</title>
        <authorList>
            <consortium name="The Broad Institute Genomics Platform"/>
            <consortium name="The Broad Institute Genome Sequencing Center for Infectious Disease"/>
            <person name="Wu L."/>
            <person name="Ma J."/>
        </authorList>
    </citation>
    <scope>NUCLEOTIDE SEQUENCE [LARGE SCALE GENOMIC DNA]</scope>
    <source>
        <strain evidence="4">CCUG 53903</strain>
    </source>
</reference>
<protein>
    <recommendedName>
        <fullName evidence="2">DUF7210 domain-containing protein</fullName>
    </recommendedName>
</protein>
<dbReference type="Proteomes" id="UP001596457">
    <property type="component" value="Unassembled WGS sequence"/>
</dbReference>
<evidence type="ECO:0000313" key="3">
    <source>
        <dbReference type="EMBL" id="MFC7460470.1"/>
    </source>
</evidence>
<dbReference type="Pfam" id="PF23843">
    <property type="entry name" value="DUF7210"/>
    <property type="match status" value="1"/>
</dbReference>
<feature type="domain" description="DUF7210" evidence="2">
    <location>
        <begin position="3"/>
        <end position="38"/>
    </location>
</feature>
<comment type="caution">
    <text evidence="3">The sequence shown here is derived from an EMBL/GenBank/DDBJ whole genome shotgun (WGS) entry which is preliminary data.</text>
</comment>
<proteinExistence type="predicted"/>
<keyword evidence="4" id="KW-1185">Reference proteome</keyword>
<feature type="region of interest" description="Disordered" evidence="1">
    <location>
        <begin position="40"/>
        <end position="66"/>
    </location>
</feature>
<dbReference type="InterPro" id="IPR055634">
    <property type="entry name" value="DUF7210"/>
</dbReference>
<dbReference type="RefSeq" id="WP_382199762.1">
    <property type="nucleotide sequence ID" value="NZ_JBHTBZ010000017.1"/>
</dbReference>
<accession>A0ABW2SAZ2</accession>
<evidence type="ECO:0000256" key="1">
    <source>
        <dbReference type="SAM" id="MobiDB-lite"/>
    </source>
</evidence>
<evidence type="ECO:0000259" key="2">
    <source>
        <dbReference type="Pfam" id="PF23843"/>
    </source>
</evidence>